<reference evidence="2 3" key="1">
    <citation type="submission" date="2023-02" db="EMBL/GenBank/DDBJ databases">
        <title>Vibrio intestini sp. nov., a close relative of Vibrio cholerae isolated from the intestine of Healthy Culter dabryi.</title>
        <authorList>
            <person name="Wu N."/>
        </authorList>
    </citation>
    <scope>NUCLEOTIDE SEQUENCE [LARGE SCALE GENOMIC DNA]</scope>
    <source>
        <strain evidence="2 3">DSL-7</strain>
    </source>
</reference>
<dbReference type="Gene3D" id="3.10.450.50">
    <property type="match status" value="1"/>
</dbReference>
<accession>A0ABT5UY73</accession>
<organism evidence="2 3">
    <name type="scientific">Vibrio chanodichtyis</name>
    <dbReference type="NCBI Taxonomy" id="3027932"/>
    <lineage>
        <taxon>Bacteria</taxon>
        <taxon>Pseudomonadati</taxon>
        <taxon>Pseudomonadota</taxon>
        <taxon>Gammaproteobacteria</taxon>
        <taxon>Vibrionales</taxon>
        <taxon>Vibrionaceae</taxon>
        <taxon>Vibrio</taxon>
    </lineage>
</organism>
<evidence type="ECO:0000259" key="1">
    <source>
        <dbReference type="Pfam" id="PF12680"/>
    </source>
</evidence>
<comment type="caution">
    <text evidence="2">The sequence shown here is derived from an EMBL/GenBank/DDBJ whole genome shotgun (WGS) entry which is preliminary data.</text>
</comment>
<dbReference type="SUPFAM" id="SSF54427">
    <property type="entry name" value="NTF2-like"/>
    <property type="match status" value="1"/>
</dbReference>
<gene>
    <name evidence="2" type="ORF">PUN32_05010</name>
</gene>
<protein>
    <submittedName>
        <fullName evidence="2">Nuclear transport factor 2 family protein</fullName>
    </submittedName>
</protein>
<feature type="domain" description="SnoaL-like" evidence="1">
    <location>
        <begin position="6"/>
        <end position="109"/>
    </location>
</feature>
<dbReference type="RefSeq" id="WP_274722059.1">
    <property type="nucleotide sequence ID" value="NZ_JARBFT010000003.1"/>
</dbReference>
<dbReference type="Pfam" id="PF12680">
    <property type="entry name" value="SnoaL_2"/>
    <property type="match status" value="1"/>
</dbReference>
<dbReference type="InterPro" id="IPR032710">
    <property type="entry name" value="NTF2-like_dom_sf"/>
</dbReference>
<sequence>MDVQHVARFYQHIDKKQLHKLPEIYHHNVVFEDPAHRIQGVQALTDYFATLYQNVERCSFVIDEQYSVDEGAFLIWTMYLRHPKLAKGQLIRVNGVSYLRFADDKVIYHRDYFDMGQMLYERLPILGSLIRTIKRRLGQ</sequence>
<evidence type="ECO:0000313" key="3">
    <source>
        <dbReference type="Proteomes" id="UP001216189"/>
    </source>
</evidence>
<dbReference type="Proteomes" id="UP001216189">
    <property type="component" value="Unassembled WGS sequence"/>
</dbReference>
<name>A0ABT5UY73_9VIBR</name>
<dbReference type="EMBL" id="JARBFT010000003">
    <property type="protein sequence ID" value="MDE1514373.1"/>
    <property type="molecule type" value="Genomic_DNA"/>
</dbReference>
<evidence type="ECO:0000313" key="2">
    <source>
        <dbReference type="EMBL" id="MDE1514373.1"/>
    </source>
</evidence>
<keyword evidence="3" id="KW-1185">Reference proteome</keyword>
<dbReference type="InterPro" id="IPR037401">
    <property type="entry name" value="SnoaL-like"/>
</dbReference>
<proteinExistence type="predicted"/>